<evidence type="ECO:0000256" key="1">
    <source>
        <dbReference type="SAM" id="MobiDB-lite"/>
    </source>
</evidence>
<evidence type="ECO:0000313" key="4">
    <source>
        <dbReference type="Proteomes" id="UP000290540"/>
    </source>
</evidence>
<dbReference type="PROSITE" id="PS51411">
    <property type="entry name" value="PSP1_C"/>
    <property type="match status" value="1"/>
</dbReference>
<evidence type="ECO:0000313" key="3">
    <source>
        <dbReference type="EMBL" id="RYC77248.1"/>
    </source>
</evidence>
<protein>
    <recommendedName>
        <fullName evidence="2">PSP1 C-terminal domain-containing protein</fullName>
    </recommendedName>
</protein>
<dbReference type="NCBIfam" id="NF041131">
    <property type="entry name" value="RicT_YaaT_fam"/>
    <property type="match status" value="1"/>
</dbReference>
<feature type="domain" description="PSP1 C-terminal" evidence="2">
    <location>
        <begin position="49"/>
        <end position="134"/>
    </location>
</feature>
<dbReference type="PANTHER" id="PTHR43830:SF3">
    <property type="entry name" value="PROTEIN PSP1"/>
    <property type="match status" value="1"/>
</dbReference>
<dbReference type="AlphaFoldDB" id="A0A4Q2UYC4"/>
<dbReference type="Pfam" id="PF04468">
    <property type="entry name" value="PSP1"/>
    <property type="match status" value="1"/>
</dbReference>
<dbReference type="InterPro" id="IPR047767">
    <property type="entry name" value="PSP1-like"/>
</dbReference>
<organism evidence="3 4">
    <name type="scientific">Fusarium oxysporum f. sp. narcissi</name>
    <dbReference type="NCBI Taxonomy" id="451672"/>
    <lineage>
        <taxon>Eukaryota</taxon>
        <taxon>Fungi</taxon>
        <taxon>Dikarya</taxon>
        <taxon>Ascomycota</taxon>
        <taxon>Pezizomycotina</taxon>
        <taxon>Sordariomycetes</taxon>
        <taxon>Hypocreomycetidae</taxon>
        <taxon>Hypocreales</taxon>
        <taxon>Nectriaceae</taxon>
        <taxon>Fusarium</taxon>
        <taxon>Fusarium oxysporum species complex</taxon>
    </lineage>
</organism>
<feature type="compositionally biased region" description="Basic and acidic residues" evidence="1">
    <location>
        <begin position="35"/>
        <end position="48"/>
    </location>
</feature>
<accession>A0A4Q2UYC4</accession>
<dbReference type="PANTHER" id="PTHR43830">
    <property type="entry name" value="PROTEIN PSP1"/>
    <property type="match status" value="1"/>
</dbReference>
<sequence length="151" mass="17135">MYSQCAAAAQEGASAGRLASSTGFQGSAVGGREPPNQHHVQENVELRPKPIKRLAQSHEVHALRDKERQEAKAKRVCMQKVKEHGLNMEILDAEFQVDRKKLTFYYFADSYINFKSLITDLFKIYKTRIWMFAINPASSYVNSINQSPQSN</sequence>
<dbReference type="InterPro" id="IPR007557">
    <property type="entry name" value="PSP1_C"/>
</dbReference>
<dbReference type="GO" id="GO:0005737">
    <property type="term" value="C:cytoplasm"/>
    <property type="evidence" value="ECO:0007669"/>
    <property type="project" value="TreeGrafter"/>
</dbReference>
<reference evidence="3 4" key="1">
    <citation type="submission" date="2016-12" db="EMBL/GenBank/DDBJ databases">
        <title>Draft genome sequence of Fusarium oxysporum causing rot on Narcissus.</title>
        <authorList>
            <person name="Armitage A.D."/>
            <person name="Taylor A."/>
            <person name="Clarkson J.P."/>
            <person name="Harrison R.J."/>
            <person name="Jackson A.C."/>
        </authorList>
    </citation>
    <scope>NUCLEOTIDE SEQUENCE [LARGE SCALE GENOMIC DNA]</scope>
    <source>
        <strain evidence="3 4">N139</strain>
    </source>
</reference>
<proteinExistence type="predicted"/>
<evidence type="ECO:0000259" key="2">
    <source>
        <dbReference type="PROSITE" id="PS51411"/>
    </source>
</evidence>
<name>A0A4Q2UYC4_FUSOX</name>
<gene>
    <name evidence="3" type="ORF">BFJ63_vAg19878</name>
</gene>
<dbReference type="EMBL" id="MQTW01002590">
    <property type="protein sequence ID" value="RYC77248.1"/>
    <property type="molecule type" value="Genomic_DNA"/>
</dbReference>
<dbReference type="Proteomes" id="UP000290540">
    <property type="component" value="Unassembled WGS sequence"/>
</dbReference>
<comment type="caution">
    <text evidence="3">The sequence shown here is derived from an EMBL/GenBank/DDBJ whole genome shotgun (WGS) entry which is preliminary data.</text>
</comment>
<feature type="region of interest" description="Disordered" evidence="1">
    <location>
        <begin position="11"/>
        <end position="48"/>
    </location>
</feature>